<dbReference type="RefSeq" id="WP_111373011.1">
    <property type="nucleotide sequence ID" value="NZ_CP029480.1"/>
</dbReference>
<dbReference type="PANTHER" id="PTHR48080:SF2">
    <property type="entry name" value="D-GALACTONATE DEHYDRATASE"/>
    <property type="match status" value="1"/>
</dbReference>
<protein>
    <submittedName>
        <fullName evidence="4">Mandelate racemase/muconate lactonizing enzyme family protein</fullName>
    </submittedName>
</protein>
<dbReference type="Pfam" id="PF02746">
    <property type="entry name" value="MR_MLE_N"/>
    <property type="match status" value="1"/>
</dbReference>
<dbReference type="InterPro" id="IPR029065">
    <property type="entry name" value="Enolase_C-like"/>
</dbReference>
<reference evidence="4 5" key="1">
    <citation type="submission" date="2018-05" db="EMBL/GenBank/DDBJ databases">
        <title>Complete genome sequence of Arcticibacterium luteifluviistationis SM1504T, a cytophagaceae bacterium isolated from Arctic surface seawater.</title>
        <authorList>
            <person name="Li Y."/>
            <person name="Qin Q.-L."/>
        </authorList>
    </citation>
    <scope>NUCLEOTIDE SEQUENCE [LARGE SCALE GENOMIC DNA]</scope>
    <source>
        <strain evidence="4 5">SM1504</strain>
    </source>
</reference>
<dbReference type="OrthoDB" id="9796450at2"/>
<dbReference type="Gene3D" id="3.30.390.10">
    <property type="entry name" value="Enolase-like, N-terminal domain"/>
    <property type="match status" value="1"/>
</dbReference>
<dbReference type="InterPro" id="IPR013342">
    <property type="entry name" value="Mandelate_racemase_C"/>
</dbReference>
<dbReference type="SUPFAM" id="SSF51604">
    <property type="entry name" value="Enolase C-terminal domain-like"/>
    <property type="match status" value="1"/>
</dbReference>
<dbReference type="InterPro" id="IPR013341">
    <property type="entry name" value="Mandelate_racemase_N_dom"/>
</dbReference>
<dbReference type="GO" id="GO:0016829">
    <property type="term" value="F:lyase activity"/>
    <property type="evidence" value="ECO:0007669"/>
    <property type="project" value="UniProtKB-KW"/>
</dbReference>
<dbReference type="InterPro" id="IPR034593">
    <property type="entry name" value="DgoD-like"/>
</dbReference>
<organism evidence="4 5">
    <name type="scientific">Arcticibacterium luteifluviistationis</name>
    <dbReference type="NCBI Taxonomy" id="1784714"/>
    <lineage>
        <taxon>Bacteria</taxon>
        <taxon>Pseudomonadati</taxon>
        <taxon>Bacteroidota</taxon>
        <taxon>Cytophagia</taxon>
        <taxon>Cytophagales</taxon>
        <taxon>Leadbetterellaceae</taxon>
        <taxon>Arcticibacterium</taxon>
    </lineage>
</organism>
<evidence type="ECO:0000259" key="3">
    <source>
        <dbReference type="SMART" id="SM00922"/>
    </source>
</evidence>
<keyword evidence="5" id="KW-1185">Reference proteome</keyword>
<dbReference type="Gene3D" id="3.20.20.120">
    <property type="entry name" value="Enolase-like C-terminal domain"/>
    <property type="match status" value="1"/>
</dbReference>
<feature type="domain" description="Mandelate racemase/muconate lactonizing enzyme C-terminal" evidence="3">
    <location>
        <begin position="208"/>
        <end position="354"/>
    </location>
</feature>
<evidence type="ECO:0000313" key="4">
    <source>
        <dbReference type="EMBL" id="AWV99643.1"/>
    </source>
</evidence>
<dbReference type="InterPro" id="IPR036849">
    <property type="entry name" value="Enolase-like_C_sf"/>
</dbReference>
<dbReference type="EMBL" id="CP029480">
    <property type="protein sequence ID" value="AWV99643.1"/>
    <property type="molecule type" value="Genomic_DNA"/>
</dbReference>
<dbReference type="AlphaFoldDB" id="A0A2Z4GFT7"/>
<accession>A0A2Z4GFT7</accession>
<evidence type="ECO:0000256" key="2">
    <source>
        <dbReference type="SAM" id="MobiDB-lite"/>
    </source>
</evidence>
<dbReference type="GO" id="GO:0016854">
    <property type="term" value="F:racemase and epimerase activity"/>
    <property type="evidence" value="ECO:0007669"/>
    <property type="project" value="UniProtKB-ARBA"/>
</dbReference>
<dbReference type="KEGG" id="als:DJ013_16270"/>
<name>A0A2Z4GFT7_9BACT</name>
<sequence>MKNNLFDRFKFKGELPEGPTVHQSDATAHKIASENGTEPNKGDNRRDFIRKSALGGLSLGMMFNGQPDKEIEFLSQKVKRSSSPSDLRITDLRIAIIAKAPMTCPIIRIDTNQGISGYGEIRDGASAKYGLFLKSRLLGKNPCNPEMLFKEIKQFGGHGRAAGGVCGVEMALMDLAGKAYGVPAFQMLGGKYRDYIRIYGDTPTVADPVIFAQKMKERQDLGLTFLKMDFGVDLLKDHPGTVVGGNAMDYTKQWGNPPKMKGNARAYANTKHPFTGIQLTDKGIEIMANYVHEVRKAVGYEVPLAADHFGHFGVNTAIRIGKAVEKYQLAWLEDMIPWFYTSQWKQISDALDTPTLTGEDIFLKEEFIKLIDARAVDLVQPDLASSGGLIETKKIGDYAEERGIPMAMHFAGSPISFMANIHCAAATENFVALEHHSFDVPWWEDLVGGIDKPIYKDGFVKVPETPGLGIDLNEKVVKEHLKNGTMYFAPTSEWDELDSHDRTWS</sequence>
<dbReference type="SMART" id="SM00922">
    <property type="entry name" value="MR_MLE"/>
    <property type="match status" value="1"/>
</dbReference>
<dbReference type="Proteomes" id="UP000249873">
    <property type="component" value="Chromosome"/>
</dbReference>
<dbReference type="InterPro" id="IPR029017">
    <property type="entry name" value="Enolase-like_N"/>
</dbReference>
<gene>
    <name evidence="4" type="ORF">DJ013_16270</name>
</gene>
<dbReference type="SFLD" id="SFLDG00179">
    <property type="entry name" value="mandelate_racemase"/>
    <property type="match status" value="1"/>
</dbReference>
<keyword evidence="1" id="KW-0456">Lyase</keyword>
<dbReference type="Pfam" id="PF13378">
    <property type="entry name" value="MR_MLE_C"/>
    <property type="match status" value="1"/>
</dbReference>
<feature type="region of interest" description="Disordered" evidence="2">
    <location>
        <begin position="16"/>
        <end position="47"/>
    </location>
</feature>
<dbReference type="PANTHER" id="PTHR48080">
    <property type="entry name" value="D-GALACTONATE DEHYDRATASE-RELATED"/>
    <property type="match status" value="1"/>
</dbReference>
<dbReference type="SUPFAM" id="SSF54826">
    <property type="entry name" value="Enolase N-terminal domain-like"/>
    <property type="match status" value="1"/>
</dbReference>
<evidence type="ECO:0000313" key="5">
    <source>
        <dbReference type="Proteomes" id="UP000249873"/>
    </source>
</evidence>
<dbReference type="CDD" id="cd03316">
    <property type="entry name" value="MR_like"/>
    <property type="match status" value="1"/>
</dbReference>
<dbReference type="SFLD" id="SFLDS00001">
    <property type="entry name" value="Enolase"/>
    <property type="match status" value="1"/>
</dbReference>
<proteinExistence type="predicted"/>
<evidence type="ECO:0000256" key="1">
    <source>
        <dbReference type="ARBA" id="ARBA00023239"/>
    </source>
</evidence>